<evidence type="ECO:0000313" key="2">
    <source>
        <dbReference type="EMBL" id="GFR11074.1"/>
    </source>
</evidence>
<name>A0A8X6HWQ8_TRICU</name>
<evidence type="ECO:0000256" key="1">
    <source>
        <dbReference type="SAM" id="MobiDB-lite"/>
    </source>
</evidence>
<comment type="caution">
    <text evidence="2">The sequence shown here is derived from an EMBL/GenBank/DDBJ whole genome shotgun (WGS) entry which is preliminary data.</text>
</comment>
<proteinExistence type="predicted"/>
<organism evidence="2 3">
    <name type="scientific">Trichonephila clavata</name>
    <name type="common">Joro spider</name>
    <name type="synonym">Nephila clavata</name>
    <dbReference type="NCBI Taxonomy" id="2740835"/>
    <lineage>
        <taxon>Eukaryota</taxon>
        <taxon>Metazoa</taxon>
        <taxon>Ecdysozoa</taxon>
        <taxon>Arthropoda</taxon>
        <taxon>Chelicerata</taxon>
        <taxon>Arachnida</taxon>
        <taxon>Araneae</taxon>
        <taxon>Araneomorphae</taxon>
        <taxon>Entelegynae</taxon>
        <taxon>Araneoidea</taxon>
        <taxon>Nephilidae</taxon>
        <taxon>Trichonephila</taxon>
    </lineage>
</organism>
<protein>
    <submittedName>
        <fullName evidence="2">Uncharacterized protein</fullName>
    </submittedName>
</protein>
<evidence type="ECO:0000313" key="3">
    <source>
        <dbReference type="Proteomes" id="UP000887116"/>
    </source>
</evidence>
<dbReference type="EMBL" id="BMAO01016780">
    <property type="protein sequence ID" value="GFR11074.1"/>
    <property type="molecule type" value="Genomic_DNA"/>
</dbReference>
<feature type="compositionally biased region" description="Basic and acidic residues" evidence="1">
    <location>
        <begin position="81"/>
        <end position="90"/>
    </location>
</feature>
<dbReference type="AlphaFoldDB" id="A0A8X6HWQ8"/>
<sequence>MNASHRRNPGPCQIKFILPGNTLSQFIFPRKIISNRIISTGDAIKQCRQEMSTNPLSLSSRNCPMKNHHSPQMCDTMSQSKQREVTNHIP</sequence>
<dbReference type="Proteomes" id="UP000887116">
    <property type="component" value="Unassembled WGS sequence"/>
</dbReference>
<accession>A0A8X6HWQ8</accession>
<reference evidence="2" key="1">
    <citation type="submission" date="2020-07" db="EMBL/GenBank/DDBJ databases">
        <title>Multicomponent nature underlies the extraordinary mechanical properties of spider dragline silk.</title>
        <authorList>
            <person name="Kono N."/>
            <person name="Nakamura H."/>
            <person name="Mori M."/>
            <person name="Yoshida Y."/>
            <person name="Ohtoshi R."/>
            <person name="Malay A.D."/>
            <person name="Moran D.A.P."/>
            <person name="Tomita M."/>
            <person name="Numata K."/>
            <person name="Arakawa K."/>
        </authorList>
    </citation>
    <scope>NUCLEOTIDE SEQUENCE</scope>
</reference>
<feature type="region of interest" description="Disordered" evidence="1">
    <location>
        <begin position="55"/>
        <end position="90"/>
    </location>
</feature>
<gene>
    <name evidence="2" type="ORF">TNCT_327051</name>
</gene>
<keyword evidence="3" id="KW-1185">Reference proteome</keyword>